<dbReference type="EMBL" id="JAYMGO010000008">
    <property type="protein sequence ID" value="KAL1270148.1"/>
    <property type="molecule type" value="Genomic_DNA"/>
</dbReference>
<sequence>MHVVFLIQRPYQDSGQCYRRGQDLNSLLSRSFNLIIIDRQAERQRESCPTRVECFKSTGAWATRLWSGSRELMMGLTERTDSSDSRREQVSQQVSHSWYSQLRRRIQGWTSSVDRCETHEQEEEGCVHVCVQMYGGKQQVLRRDIQI</sequence>
<organism evidence="1 2">
    <name type="scientific">Cirrhinus molitorella</name>
    <name type="common">mud carp</name>
    <dbReference type="NCBI Taxonomy" id="172907"/>
    <lineage>
        <taxon>Eukaryota</taxon>
        <taxon>Metazoa</taxon>
        <taxon>Chordata</taxon>
        <taxon>Craniata</taxon>
        <taxon>Vertebrata</taxon>
        <taxon>Euteleostomi</taxon>
        <taxon>Actinopterygii</taxon>
        <taxon>Neopterygii</taxon>
        <taxon>Teleostei</taxon>
        <taxon>Ostariophysi</taxon>
        <taxon>Cypriniformes</taxon>
        <taxon>Cyprinidae</taxon>
        <taxon>Labeoninae</taxon>
        <taxon>Labeonini</taxon>
        <taxon>Cirrhinus</taxon>
    </lineage>
</organism>
<evidence type="ECO:0000313" key="2">
    <source>
        <dbReference type="Proteomes" id="UP001558613"/>
    </source>
</evidence>
<comment type="caution">
    <text evidence="1">The sequence shown here is derived from an EMBL/GenBank/DDBJ whole genome shotgun (WGS) entry which is preliminary data.</text>
</comment>
<gene>
    <name evidence="1" type="ORF">QQF64_032437</name>
</gene>
<dbReference type="Proteomes" id="UP001558613">
    <property type="component" value="Unassembled WGS sequence"/>
</dbReference>
<accession>A0ABR3MZV2</accession>
<reference evidence="1 2" key="1">
    <citation type="submission" date="2023-09" db="EMBL/GenBank/DDBJ databases">
        <authorList>
            <person name="Wang M."/>
        </authorList>
    </citation>
    <scope>NUCLEOTIDE SEQUENCE [LARGE SCALE GENOMIC DNA]</scope>
    <source>
        <strain evidence="1">GT-2023</strain>
        <tissue evidence="1">Liver</tissue>
    </source>
</reference>
<protein>
    <submittedName>
        <fullName evidence="1">Uncharacterized protein</fullName>
    </submittedName>
</protein>
<evidence type="ECO:0000313" key="1">
    <source>
        <dbReference type="EMBL" id="KAL1270148.1"/>
    </source>
</evidence>
<keyword evidence="2" id="KW-1185">Reference proteome</keyword>
<proteinExistence type="predicted"/>
<name>A0ABR3MZV2_9TELE</name>